<keyword evidence="2" id="KW-0804">Transcription</keyword>
<evidence type="ECO:0000256" key="1">
    <source>
        <dbReference type="ARBA" id="ARBA00023015"/>
    </source>
</evidence>
<dbReference type="EMBL" id="KX906370">
    <property type="protein sequence ID" value="ASK38292.1"/>
    <property type="molecule type" value="Genomic_DNA"/>
</dbReference>
<reference evidence="5" key="1">
    <citation type="submission" date="2016-09" db="EMBL/GenBank/DDBJ databases">
        <title>A plasmid goes viral.</title>
        <authorList>
            <person name="Erdmann S."/>
            <person name="Tschitschko B."/>
            <person name="Cavicchioli R."/>
        </authorList>
    </citation>
    <scope>NUCLEOTIDE SEQUENCE</scope>
    <source>
        <strain evidence="5">HLS1</strain>
        <plasmid evidence="5">pR1SE2</plasmid>
    </source>
</reference>
<keyword evidence="1" id="KW-0805">Transcription regulation</keyword>
<organism evidence="5">
    <name type="scientific">Halorubrum lacusprofundi</name>
    <dbReference type="NCBI Taxonomy" id="2247"/>
    <lineage>
        <taxon>Archaea</taxon>
        <taxon>Methanobacteriati</taxon>
        <taxon>Methanobacteriota</taxon>
        <taxon>Stenosarchaea group</taxon>
        <taxon>Halobacteria</taxon>
        <taxon>Halobacteriales</taxon>
        <taxon>Haloferacaceae</taxon>
        <taxon>Halorubrum</taxon>
    </lineage>
</organism>
<protein>
    <submittedName>
        <fullName evidence="5">HTH DNA binding domain protein</fullName>
    </submittedName>
</protein>
<dbReference type="Pfam" id="PF04967">
    <property type="entry name" value="HTH_10"/>
    <property type="match status" value="1"/>
</dbReference>
<dbReference type="OrthoDB" id="156233at2157"/>
<dbReference type="Pfam" id="PF15915">
    <property type="entry name" value="BAT"/>
    <property type="match status" value="1"/>
</dbReference>
<dbReference type="PANTHER" id="PTHR34236:SF1">
    <property type="entry name" value="DIMETHYL SULFOXIDE REDUCTASE TRANSCRIPTIONAL ACTIVATOR"/>
    <property type="match status" value="1"/>
</dbReference>
<evidence type="ECO:0000256" key="2">
    <source>
        <dbReference type="ARBA" id="ARBA00023163"/>
    </source>
</evidence>
<evidence type="ECO:0000259" key="3">
    <source>
        <dbReference type="Pfam" id="PF04967"/>
    </source>
</evidence>
<proteinExistence type="predicted"/>
<dbReference type="RefSeq" id="WP_088901353.1">
    <property type="nucleotide sequence ID" value="NZ_JAXGGM010000023.1"/>
</dbReference>
<dbReference type="InterPro" id="IPR031803">
    <property type="entry name" value="BAT_GAF/HTH-assoc"/>
</dbReference>
<dbReference type="PANTHER" id="PTHR34236">
    <property type="entry name" value="DIMETHYL SULFOXIDE REDUCTASE TRANSCRIPTIONAL ACTIVATOR"/>
    <property type="match status" value="1"/>
</dbReference>
<dbReference type="InterPro" id="IPR007050">
    <property type="entry name" value="HTH_bacterioopsin"/>
</dbReference>
<accession>A0A220SX38</accession>
<keyword evidence="5" id="KW-0614">Plasmid</keyword>
<sequence>MSVITEVRISSDDFELGKILNLEGASAIELETLVPSGNATVPLFWVYEPIRDGFLDTVERYPTVNSVTAVDEFEDRTLIKLDWDASQDHLFRCILEHDGQILSATGSPKEWNFEIRFSERESLSQCQDCCADAHITLDLTRIYNPVDPKVGPWYGLSKPQREALTLAVRMGYYDIPRGCTTAELADELGISDQATTERLRRAIGAFTRHALLTPDQMA</sequence>
<name>A0A220SX38_9EURY</name>
<evidence type="ECO:0000313" key="5">
    <source>
        <dbReference type="EMBL" id="ASK38292.1"/>
    </source>
</evidence>
<evidence type="ECO:0000259" key="4">
    <source>
        <dbReference type="Pfam" id="PF15915"/>
    </source>
</evidence>
<dbReference type="AlphaFoldDB" id="A0A220SX38"/>
<feature type="domain" description="Bacterioopsin transcriptional activator GAF and HTH associated" evidence="4">
    <location>
        <begin position="6"/>
        <end position="140"/>
    </location>
</feature>
<geneLocation type="plasmid" evidence="5">
    <name>pR1SE2</name>
</geneLocation>
<feature type="domain" description="HTH bat-type" evidence="3">
    <location>
        <begin position="157"/>
        <end position="203"/>
    </location>
</feature>